<dbReference type="GO" id="GO:0003700">
    <property type="term" value="F:DNA-binding transcription factor activity"/>
    <property type="evidence" value="ECO:0007669"/>
    <property type="project" value="InterPro"/>
</dbReference>
<dbReference type="Proteomes" id="UP000613022">
    <property type="component" value="Unassembled WGS sequence"/>
</dbReference>
<comment type="similarity">
    <text evidence="1">Belongs to the LysR transcriptional regulatory family.</text>
</comment>
<proteinExistence type="inferred from homology"/>
<evidence type="ECO:0000313" key="7">
    <source>
        <dbReference type="Proteomes" id="UP000613022"/>
    </source>
</evidence>
<organism evidence="6 7">
    <name type="scientific">Enterobacter kobei</name>
    <dbReference type="NCBI Taxonomy" id="208224"/>
    <lineage>
        <taxon>Bacteria</taxon>
        <taxon>Pseudomonadati</taxon>
        <taxon>Pseudomonadota</taxon>
        <taxon>Gammaproteobacteria</taxon>
        <taxon>Enterobacterales</taxon>
        <taxon>Enterobacteriaceae</taxon>
        <taxon>Enterobacter</taxon>
        <taxon>Enterobacter cloacae complex</taxon>
    </lineage>
</organism>
<dbReference type="CDD" id="cd08475">
    <property type="entry name" value="PBP2_CrgA_like_6"/>
    <property type="match status" value="1"/>
</dbReference>
<dbReference type="SUPFAM" id="SSF53850">
    <property type="entry name" value="Periplasmic binding protein-like II"/>
    <property type="match status" value="1"/>
</dbReference>
<dbReference type="RefSeq" id="WP_045269832.1">
    <property type="nucleotide sequence ID" value="NZ_AP022498.1"/>
</dbReference>
<reference evidence="6" key="1">
    <citation type="submission" date="2020-08" db="EMBL/GenBank/DDBJ databases">
        <title>Distribution of Beta-Lactamase Producing Gram-Negative Bacterial Isolates in Isabela River of Santo Domingo, Dominican Republic.</title>
        <authorList>
            <person name="Calderon V."/>
            <person name="Del Rosario C."/>
            <person name="Duarte A."/>
            <person name="Bonnelly R."/>
            <person name="Barauna R."/>
            <person name="Ramos R.T."/>
            <person name="Perdomo O.P."/>
            <person name="Rodriguez De Francisco L.E."/>
            <person name="Franco De Los Santos E.F."/>
        </authorList>
    </citation>
    <scope>NUCLEOTIDE SEQUENCE</scope>
    <source>
        <strain evidence="6">INTEC_BI4_1.1</strain>
    </source>
</reference>
<dbReference type="PRINTS" id="PR00039">
    <property type="entry name" value="HTHLYSR"/>
</dbReference>
<sequence length="311" mass="34669">MSDTLKDIPVFVAAVEAGSFAQAAMRLHLSRSAVGKSIARLEQRLGVRLFQRTTRSLKLTDNGALFYERCLRALEEIRGAESLLESGRQQIRGRLRVAMPVLFGRQCVAPLLIELAQEHPGLELEMSFSDRVVDLVEEGFDMAVRNGTLQDSSMLVARRLGEHRMVLCAAPDYLLERGQPQSVADLAHHAAINYLRAGRVLPWELMDNEGTSHTFTPRSSLNMDDLQAICDAALAGYGIAWLPCWMASRKIHQGKLIPLLKQAPEVRFDVHAVWQKTPHLPLRVRIAVDMLASRLPSVLSLDLSAPIKKPR</sequence>
<feature type="domain" description="HTH lysR-type" evidence="5">
    <location>
        <begin position="3"/>
        <end position="60"/>
    </location>
</feature>
<dbReference type="FunFam" id="1.10.10.10:FF:000001">
    <property type="entry name" value="LysR family transcriptional regulator"/>
    <property type="match status" value="1"/>
</dbReference>
<protein>
    <submittedName>
        <fullName evidence="6">LysR family transcriptional regulator</fullName>
    </submittedName>
</protein>
<dbReference type="Pfam" id="PF03466">
    <property type="entry name" value="LysR_substrate"/>
    <property type="match status" value="1"/>
</dbReference>
<evidence type="ECO:0000256" key="2">
    <source>
        <dbReference type="ARBA" id="ARBA00023015"/>
    </source>
</evidence>
<dbReference type="SUPFAM" id="SSF46785">
    <property type="entry name" value="Winged helix' DNA-binding domain"/>
    <property type="match status" value="1"/>
</dbReference>
<evidence type="ECO:0000256" key="4">
    <source>
        <dbReference type="ARBA" id="ARBA00023163"/>
    </source>
</evidence>
<dbReference type="InterPro" id="IPR036390">
    <property type="entry name" value="WH_DNA-bd_sf"/>
</dbReference>
<dbReference type="InterPro" id="IPR000847">
    <property type="entry name" value="LysR_HTH_N"/>
</dbReference>
<dbReference type="InterPro" id="IPR058163">
    <property type="entry name" value="LysR-type_TF_proteobact-type"/>
</dbReference>
<dbReference type="InterPro" id="IPR005119">
    <property type="entry name" value="LysR_subst-bd"/>
</dbReference>
<dbReference type="PANTHER" id="PTHR30537">
    <property type="entry name" value="HTH-TYPE TRANSCRIPTIONAL REGULATOR"/>
    <property type="match status" value="1"/>
</dbReference>
<keyword evidence="4" id="KW-0804">Transcription</keyword>
<name>A0AAW3XHD0_9ENTR</name>
<dbReference type="PROSITE" id="PS50931">
    <property type="entry name" value="HTH_LYSR"/>
    <property type="match status" value="1"/>
</dbReference>
<dbReference type="GO" id="GO:0003677">
    <property type="term" value="F:DNA binding"/>
    <property type="evidence" value="ECO:0007669"/>
    <property type="project" value="UniProtKB-KW"/>
</dbReference>
<evidence type="ECO:0000256" key="3">
    <source>
        <dbReference type="ARBA" id="ARBA00023125"/>
    </source>
</evidence>
<dbReference type="PANTHER" id="PTHR30537:SF5">
    <property type="entry name" value="HTH-TYPE TRANSCRIPTIONAL ACTIVATOR TTDR-RELATED"/>
    <property type="match status" value="1"/>
</dbReference>
<dbReference type="EMBL" id="JACSEP010000004">
    <property type="protein sequence ID" value="MBC6322287.1"/>
    <property type="molecule type" value="Genomic_DNA"/>
</dbReference>
<comment type="caution">
    <text evidence="6">The sequence shown here is derived from an EMBL/GenBank/DDBJ whole genome shotgun (WGS) entry which is preliminary data.</text>
</comment>
<keyword evidence="3" id="KW-0238">DNA-binding</keyword>
<evidence type="ECO:0000259" key="5">
    <source>
        <dbReference type="PROSITE" id="PS50931"/>
    </source>
</evidence>
<evidence type="ECO:0000256" key="1">
    <source>
        <dbReference type="ARBA" id="ARBA00009437"/>
    </source>
</evidence>
<accession>A0AAW3XHD0</accession>
<gene>
    <name evidence="6" type="ORF">H9R40_03375</name>
</gene>
<dbReference type="Pfam" id="PF00126">
    <property type="entry name" value="HTH_1"/>
    <property type="match status" value="1"/>
</dbReference>
<dbReference type="Gene3D" id="3.40.190.290">
    <property type="match status" value="1"/>
</dbReference>
<keyword evidence="2" id="KW-0805">Transcription regulation</keyword>
<evidence type="ECO:0000313" key="6">
    <source>
        <dbReference type="EMBL" id="MBC6322287.1"/>
    </source>
</evidence>
<dbReference type="Gene3D" id="1.10.10.10">
    <property type="entry name" value="Winged helix-like DNA-binding domain superfamily/Winged helix DNA-binding domain"/>
    <property type="match status" value="1"/>
</dbReference>
<dbReference type="AlphaFoldDB" id="A0AAW3XHD0"/>
<dbReference type="InterPro" id="IPR036388">
    <property type="entry name" value="WH-like_DNA-bd_sf"/>
</dbReference>